<dbReference type="PANTHER" id="PTHR43764:SF1">
    <property type="entry name" value="MOLYBDOPTERIN MOLYBDOTRANSFERASE"/>
    <property type="match status" value="1"/>
</dbReference>
<feature type="domain" description="MoaB/Mog" evidence="3">
    <location>
        <begin position="4"/>
        <end position="147"/>
    </location>
</feature>
<dbReference type="InterPro" id="IPR051920">
    <property type="entry name" value="MPT_Adenylyltrnsfr/MoaC-Rel"/>
</dbReference>
<gene>
    <name evidence="4" type="ORF">AJ81_01740</name>
</gene>
<dbReference type="RefSeq" id="WP_031503513.1">
    <property type="nucleotide sequence ID" value="NC_022795.1"/>
</dbReference>
<accession>A0A0X1KP99</accession>
<dbReference type="NCBIfam" id="TIGR00177">
    <property type="entry name" value="molyb_syn"/>
    <property type="match status" value="1"/>
</dbReference>
<keyword evidence="5" id="KW-1185">Reference proteome</keyword>
<dbReference type="Gene3D" id="3.40.980.10">
    <property type="entry name" value="MoaB/Mog-like domain"/>
    <property type="match status" value="1"/>
</dbReference>
<evidence type="ECO:0000259" key="3">
    <source>
        <dbReference type="SMART" id="SM00852"/>
    </source>
</evidence>
<protein>
    <submittedName>
        <fullName evidence="4">Molybdenum cofactor biosynthesis protein MoaB</fullName>
    </submittedName>
</protein>
<dbReference type="SUPFAM" id="SSF53218">
    <property type="entry name" value="Molybdenum cofactor biosynthesis proteins"/>
    <property type="match status" value="1"/>
</dbReference>
<evidence type="ECO:0000256" key="1">
    <source>
        <dbReference type="ARBA" id="ARBA00005046"/>
    </source>
</evidence>
<dbReference type="SMART" id="SM00852">
    <property type="entry name" value="MoCF_biosynth"/>
    <property type="match status" value="1"/>
</dbReference>
<evidence type="ECO:0000313" key="4">
    <source>
        <dbReference type="EMBL" id="AJC73135.1"/>
    </source>
</evidence>
<dbReference type="AlphaFoldDB" id="A0A0X1KP99"/>
<comment type="pathway">
    <text evidence="1">Cofactor biosynthesis; molybdopterin biosynthesis.</text>
</comment>
<organism evidence="4 5">
    <name type="scientific">Pseudothermotoga hypogea DSM 11164 = NBRC 106472</name>
    <dbReference type="NCBI Taxonomy" id="1123384"/>
    <lineage>
        <taxon>Bacteria</taxon>
        <taxon>Thermotogati</taxon>
        <taxon>Thermotogota</taxon>
        <taxon>Thermotogae</taxon>
        <taxon>Thermotogales</taxon>
        <taxon>Thermotogaceae</taxon>
        <taxon>Pseudothermotoga</taxon>
    </lineage>
</organism>
<evidence type="ECO:0000256" key="2">
    <source>
        <dbReference type="ARBA" id="ARBA00023150"/>
    </source>
</evidence>
<dbReference type="PaxDb" id="1123384-AJ81_01740"/>
<keyword evidence="2" id="KW-0501">Molybdenum cofactor biosynthesis</keyword>
<dbReference type="OrthoDB" id="9784492at2"/>
<dbReference type="GO" id="GO:0006777">
    <property type="term" value="P:Mo-molybdopterin cofactor biosynthetic process"/>
    <property type="evidence" value="ECO:0007669"/>
    <property type="project" value="UniProtKB-KW"/>
</dbReference>
<reference evidence="4 5" key="1">
    <citation type="submission" date="2014-01" db="EMBL/GenBank/DDBJ databases">
        <title>Genome sequencing of Thermotog hypogea.</title>
        <authorList>
            <person name="Zhang X."/>
            <person name="Alvare G."/>
            <person name="Fristensky B."/>
            <person name="Chen L."/>
            <person name="Suen T."/>
            <person name="Chen Q."/>
            <person name="Ma K."/>
        </authorList>
    </citation>
    <scope>NUCLEOTIDE SEQUENCE [LARGE SCALE GENOMIC DNA]</scope>
    <source>
        <strain evidence="4 5">DSM 11164</strain>
    </source>
</reference>
<dbReference type="Proteomes" id="UP000077469">
    <property type="component" value="Chromosome"/>
</dbReference>
<dbReference type="STRING" id="1123384.AJ81_01740"/>
<dbReference type="InterPro" id="IPR001453">
    <property type="entry name" value="MoaB/Mog_dom"/>
</dbReference>
<dbReference type="InterPro" id="IPR036425">
    <property type="entry name" value="MoaB/Mog-like_dom_sf"/>
</dbReference>
<dbReference type="CDD" id="cd00886">
    <property type="entry name" value="MogA_MoaB"/>
    <property type="match status" value="1"/>
</dbReference>
<proteinExistence type="predicted"/>
<sequence>MRVAILVVSDRVSQGEMIDKNAQIVKKLMGQIGGTIEVESIVPDEVDLIKNELLKLCEAQFDVVITCGGTGVSPRDVTPEATMNVIEKRLYGMEMAMMLEAMKHTPTAMLSRAVVGVRKETLIINLPGSPNAVEQNLKAILPAIPHGLEKIKGSTKDCHQEGETP</sequence>
<name>A0A0X1KP99_9THEM</name>
<dbReference type="Pfam" id="PF00994">
    <property type="entry name" value="MoCF_biosynth"/>
    <property type="match status" value="1"/>
</dbReference>
<evidence type="ECO:0000313" key="5">
    <source>
        <dbReference type="Proteomes" id="UP000077469"/>
    </source>
</evidence>
<dbReference type="KEGG" id="phy:AJ81_01740"/>
<dbReference type="PATRIC" id="fig|1123384.7.peg.345"/>
<dbReference type="EMBL" id="CP007141">
    <property type="protein sequence ID" value="AJC73135.1"/>
    <property type="molecule type" value="Genomic_DNA"/>
</dbReference>
<dbReference type="PANTHER" id="PTHR43764">
    <property type="entry name" value="MOLYBDENUM COFACTOR BIOSYNTHESIS"/>
    <property type="match status" value="1"/>
</dbReference>